<dbReference type="SUPFAM" id="SSF55961">
    <property type="entry name" value="Bet v1-like"/>
    <property type="match status" value="1"/>
</dbReference>
<keyword evidence="3" id="KW-1185">Reference proteome</keyword>
<evidence type="ECO:0000313" key="3">
    <source>
        <dbReference type="Proteomes" id="UP000076268"/>
    </source>
</evidence>
<feature type="domain" description="Coenzyme Q-binding protein COQ10 START" evidence="1">
    <location>
        <begin position="12"/>
        <end position="135"/>
    </location>
</feature>
<accession>A0A154BTW8</accession>
<dbReference type="RefSeq" id="WP_066239718.1">
    <property type="nucleotide sequence ID" value="NZ_LSGP01000013.1"/>
</dbReference>
<evidence type="ECO:0000259" key="1">
    <source>
        <dbReference type="Pfam" id="PF03364"/>
    </source>
</evidence>
<evidence type="ECO:0000313" key="2">
    <source>
        <dbReference type="EMBL" id="KYZ77416.1"/>
    </source>
</evidence>
<gene>
    <name evidence="2" type="ORF">AXX12_04700</name>
</gene>
<reference evidence="2 3" key="1">
    <citation type="submission" date="2016-02" db="EMBL/GenBank/DDBJ databases">
        <title>Anaerosporomusa subterraneum gen. nov., sp. nov., a spore-forming obligate anaerobe isolated from saprolite.</title>
        <authorList>
            <person name="Choi J.K."/>
            <person name="Shah M."/>
            <person name="Yee N."/>
        </authorList>
    </citation>
    <scope>NUCLEOTIDE SEQUENCE [LARGE SCALE GENOMIC DNA]</scope>
    <source>
        <strain evidence="2 3">RU4</strain>
    </source>
</reference>
<organism evidence="2 3">
    <name type="scientific">Anaerosporomusa subterranea</name>
    <dbReference type="NCBI Taxonomy" id="1794912"/>
    <lineage>
        <taxon>Bacteria</taxon>
        <taxon>Bacillati</taxon>
        <taxon>Bacillota</taxon>
        <taxon>Negativicutes</taxon>
        <taxon>Acetonemataceae</taxon>
        <taxon>Anaerosporomusa</taxon>
    </lineage>
</organism>
<dbReference type="Pfam" id="PF03364">
    <property type="entry name" value="Polyketide_cyc"/>
    <property type="match status" value="1"/>
</dbReference>
<name>A0A154BTW8_ANASB</name>
<proteinExistence type="predicted"/>
<dbReference type="OrthoDB" id="9795669at2"/>
<sequence>MPYVEVKLPVASSAASIYPIIKDMEKYPQFMADLVSVEVLERTPGTTTTRWVSNVDGRIIRWTEVDVFDDEKKHISYKQTEGDLKKFEGEWVLTELEDGNTEIMLTVDFEFGIPMIAGLLNPLLKKKVRDNSMNMLKAIKDRLEQGQTNQSLTPNLA</sequence>
<comment type="caution">
    <text evidence="2">The sequence shown here is derived from an EMBL/GenBank/DDBJ whole genome shotgun (WGS) entry which is preliminary data.</text>
</comment>
<dbReference type="STRING" id="1794912.AXX12_04700"/>
<protein>
    <submittedName>
        <fullName evidence="2">Cyclase</fullName>
    </submittedName>
</protein>
<dbReference type="CDD" id="cd08861">
    <property type="entry name" value="OtcD1_ARO-CYC_like"/>
    <property type="match status" value="1"/>
</dbReference>
<dbReference type="AlphaFoldDB" id="A0A154BTW8"/>
<dbReference type="Proteomes" id="UP000076268">
    <property type="component" value="Unassembled WGS sequence"/>
</dbReference>
<dbReference type="EMBL" id="LSGP01000013">
    <property type="protein sequence ID" value="KYZ77416.1"/>
    <property type="molecule type" value="Genomic_DNA"/>
</dbReference>
<dbReference type="Gene3D" id="3.30.530.20">
    <property type="match status" value="1"/>
</dbReference>
<dbReference type="InterPro" id="IPR023393">
    <property type="entry name" value="START-like_dom_sf"/>
</dbReference>
<dbReference type="InterPro" id="IPR005031">
    <property type="entry name" value="COQ10_START"/>
</dbReference>